<evidence type="ECO:0000313" key="2">
    <source>
        <dbReference type="Proteomes" id="UP000237105"/>
    </source>
</evidence>
<reference evidence="2" key="1">
    <citation type="submission" date="2016-06" db="EMBL/GenBank/DDBJ databases">
        <title>Parallel loss of symbiosis genes in relatives of nitrogen-fixing non-legume Parasponia.</title>
        <authorList>
            <person name="Van Velzen R."/>
            <person name="Holmer R."/>
            <person name="Bu F."/>
            <person name="Rutten L."/>
            <person name="Van Zeijl A."/>
            <person name="Liu W."/>
            <person name="Santuari L."/>
            <person name="Cao Q."/>
            <person name="Sharma T."/>
            <person name="Shen D."/>
            <person name="Roswanjaya Y."/>
            <person name="Wardhani T."/>
            <person name="Kalhor M.S."/>
            <person name="Jansen J."/>
            <person name="Van den Hoogen J."/>
            <person name="Gungor B."/>
            <person name="Hartog M."/>
            <person name="Hontelez J."/>
            <person name="Verver J."/>
            <person name="Yang W.-C."/>
            <person name="Schijlen E."/>
            <person name="Repin R."/>
            <person name="Schilthuizen M."/>
            <person name="Schranz E."/>
            <person name="Heidstra R."/>
            <person name="Miyata K."/>
            <person name="Fedorova E."/>
            <person name="Kohlen W."/>
            <person name="Bisseling T."/>
            <person name="Smit S."/>
            <person name="Geurts R."/>
        </authorList>
    </citation>
    <scope>NUCLEOTIDE SEQUENCE [LARGE SCALE GENOMIC DNA]</scope>
    <source>
        <strain evidence="2">cv. WU1-14</strain>
    </source>
</reference>
<name>A0A2P5CVS7_PARAD</name>
<accession>A0A2P5CVS7</accession>
<keyword evidence="2" id="KW-1185">Reference proteome</keyword>
<dbReference type="AlphaFoldDB" id="A0A2P5CVS7"/>
<protein>
    <submittedName>
        <fullName evidence="1">Uncharacterized protein</fullName>
    </submittedName>
</protein>
<dbReference type="EMBL" id="JXTB01000090">
    <property type="protein sequence ID" value="PON65135.1"/>
    <property type="molecule type" value="Genomic_DNA"/>
</dbReference>
<comment type="caution">
    <text evidence="1">The sequence shown here is derived from an EMBL/GenBank/DDBJ whole genome shotgun (WGS) entry which is preliminary data.</text>
</comment>
<sequence>MKSTMTRIDGTSMIINRTQLPRSVHPNPSFSRHVSFYTQRRRSGSVLSPLMHLRSSS</sequence>
<organism evidence="1 2">
    <name type="scientific">Parasponia andersonii</name>
    <name type="common">Sponia andersonii</name>
    <dbReference type="NCBI Taxonomy" id="3476"/>
    <lineage>
        <taxon>Eukaryota</taxon>
        <taxon>Viridiplantae</taxon>
        <taxon>Streptophyta</taxon>
        <taxon>Embryophyta</taxon>
        <taxon>Tracheophyta</taxon>
        <taxon>Spermatophyta</taxon>
        <taxon>Magnoliopsida</taxon>
        <taxon>eudicotyledons</taxon>
        <taxon>Gunneridae</taxon>
        <taxon>Pentapetalae</taxon>
        <taxon>rosids</taxon>
        <taxon>fabids</taxon>
        <taxon>Rosales</taxon>
        <taxon>Cannabaceae</taxon>
        <taxon>Parasponia</taxon>
    </lineage>
</organism>
<evidence type="ECO:0000313" key="1">
    <source>
        <dbReference type="EMBL" id="PON65135.1"/>
    </source>
</evidence>
<proteinExistence type="predicted"/>
<gene>
    <name evidence="1" type="ORF">PanWU01x14_118410</name>
</gene>
<dbReference type="Proteomes" id="UP000237105">
    <property type="component" value="Unassembled WGS sequence"/>
</dbReference>